<dbReference type="Pfam" id="PF00160">
    <property type="entry name" value="Pro_isomerase"/>
    <property type="match status" value="1"/>
</dbReference>
<dbReference type="EMBL" id="OZ020100">
    <property type="protein sequence ID" value="CAK9273456.1"/>
    <property type="molecule type" value="Genomic_DNA"/>
</dbReference>
<feature type="signal peptide" evidence="1">
    <location>
        <begin position="1"/>
        <end position="34"/>
    </location>
</feature>
<keyword evidence="1" id="KW-0732">Signal</keyword>
<sequence length="244" mass="27206">MRRSRQGGGHLHYVFCCCSCCCLLLLVMVTHTLGLSRDAAFVGYSERYLGRQSSSLENHGLPVQQKEHLVFETKYGEITVELQKDYAPQTVRYVKSLASRGLFDGCGIYRAEPPGETNDDGHPGTRKGYALLQGGLFSCGRQENKELPLEPKLNNSKGAVSLITGTSEFFFSLEDHPEWNGSFSVWGKVVGARSWRVLERLVALPTRQEIHPSGTTLRILLKPVVFKARIGTNIQPTLVMDKTF</sequence>
<reference evidence="3" key="1">
    <citation type="submission" date="2024-02" db="EMBL/GenBank/DDBJ databases">
        <authorList>
            <consortium name="ELIXIR-Norway"/>
            <consortium name="Elixir Norway"/>
        </authorList>
    </citation>
    <scope>NUCLEOTIDE SEQUENCE</scope>
</reference>
<protein>
    <recommendedName>
        <fullName evidence="2">PPIase cyclophilin-type domain-containing protein</fullName>
    </recommendedName>
</protein>
<dbReference type="PROSITE" id="PS50072">
    <property type="entry name" value="CSA_PPIASE_2"/>
    <property type="match status" value="1"/>
</dbReference>
<organism evidence="3 4">
    <name type="scientific">Sphagnum jensenii</name>
    <dbReference type="NCBI Taxonomy" id="128206"/>
    <lineage>
        <taxon>Eukaryota</taxon>
        <taxon>Viridiplantae</taxon>
        <taxon>Streptophyta</taxon>
        <taxon>Embryophyta</taxon>
        <taxon>Bryophyta</taxon>
        <taxon>Sphagnophytina</taxon>
        <taxon>Sphagnopsida</taxon>
        <taxon>Sphagnales</taxon>
        <taxon>Sphagnaceae</taxon>
        <taxon>Sphagnum</taxon>
    </lineage>
</organism>
<dbReference type="PANTHER" id="PTHR46873">
    <property type="entry name" value="EXPRESSED PROTEIN"/>
    <property type="match status" value="1"/>
</dbReference>
<keyword evidence="4" id="KW-1185">Reference proteome</keyword>
<evidence type="ECO:0000256" key="1">
    <source>
        <dbReference type="SAM" id="SignalP"/>
    </source>
</evidence>
<feature type="chain" id="PRO_5045233855" description="PPIase cyclophilin-type domain-containing protein" evidence="1">
    <location>
        <begin position="35"/>
        <end position="244"/>
    </location>
</feature>
<feature type="domain" description="PPIase cyclophilin-type" evidence="2">
    <location>
        <begin position="70"/>
        <end position="212"/>
    </location>
</feature>
<accession>A0ABP0X2X8</accession>
<dbReference type="InterPro" id="IPR029000">
    <property type="entry name" value="Cyclophilin-like_dom_sf"/>
</dbReference>
<proteinExistence type="predicted"/>
<evidence type="ECO:0000313" key="3">
    <source>
        <dbReference type="EMBL" id="CAK9273456.1"/>
    </source>
</evidence>
<dbReference type="InterPro" id="IPR002130">
    <property type="entry name" value="Cyclophilin-type_PPIase_dom"/>
</dbReference>
<dbReference type="SUPFAM" id="SSF50891">
    <property type="entry name" value="Cyclophilin-like"/>
    <property type="match status" value="1"/>
</dbReference>
<evidence type="ECO:0000259" key="2">
    <source>
        <dbReference type="PROSITE" id="PS50072"/>
    </source>
</evidence>
<name>A0ABP0X2X8_9BRYO</name>
<dbReference type="PANTHER" id="PTHR46873:SF3">
    <property type="entry name" value="PPIASE CYCLOPHILIN-TYPE DOMAIN-CONTAINING PROTEIN"/>
    <property type="match status" value="1"/>
</dbReference>
<dbReference type="Gene3D" id="2.40.100.10">
    <property type="entry name" value="Cyclophilin-like"/>
    <property type="match status" value="1"/>
</dbReference>
<evidence type="ECO:0000313" key="4">
    <source>
        <dbReference type="Proteomes" id="UP001497444"/>
    </source>
</evidence>
<dbReference type="Proteomes" id="UP001497444">
    <property type="component" value="Chromosome 5"/>
</dbReference>
<gene>
    <name evidence="3" type="ORF">CSSPJE1EN1_LOCUS18934</name>
</gene>